<evidence type="ECO:0000313" key="2">
    <source>
        <dbReference type="Proteomes" id="UP000207683"/>
    </source>
</evidence>
<accession>D3W0H1</accession>
<reference evidence="1 2" key="1">
    <citation type="journal article" date="2010" name="Appl. Environ. Microbiol.">
        <title>Genome organization and characterization of the virulent lactococcal phage 1358 and its similarities to Listeria phages.</title>
        <authorList>
            <person name="Dupuis M.E."/>
            <person name="Moineau S."/>
        </authorList>
    </citation>
    <scope>NUCLEOTIDE SEQUENCE [LARGE SCALE GENOMIC DNA]</scope>
</reference>
<evidence type="ECO:0000313" key="1">
    <source>
        <dbReference type="EMBL" id="ADD25737.1"/>
    </source>
</evidence>
<protein>
    <submittedName>
        <fullName evidence="1">Uncharacterized protein</fullName>
    </submittedName>
</protein>
<sequence>MSNEQNELINVLMGNRNNGMIKAIREAHEIGAEIDIQALHGGLPANVKTQYDRNFVSGDYISAVVDKLEAMGYDTAVEGHVMLKHITQLIATKREKGADR</sequence>
<dbReference type="GeneID" id="24366541"/>
<dbReference type="KEGG" id="vg:24366541"/>
<dbReference type="EMBL" id="GQ403788">
    <property type="protein sequence ID" value="ADD25737.1"/>
    <property type="molecule type" value="Genomic_DNA"/>
</dbReference>
<organism evidence="1 2">
    <name type="scientific">Lactococcus phage 1358</name>
    <dbReference type="NCBI Taxonomy" id="741942"/>
    <lineage>
        <taxon>Viruses</taxon>
        <taxon>Duplodnaviria</taxon>
        <taxon>Heunggongvirae</taxon>
        <taxon>Uroviricota</taxon>
        <taxon>Caudoviricetes</taxon>
        <taxon>Whiteheadvirus</taxon>
        <taxon>Whiteheadvirus wv1358</taxon>
    </lineage>
</organism>
<keyword evidence="2" id="KW-1185">Reference proteome</keyword>
<proteinExistence type="predicted"/>
<dbReference type="Proteomes" id="UP000207683">
    <property type="component" value="Segment"/>
</dbReference>
<name>D3W0H1_9CAUD</name>
<dbReference type="RefSeq" id="YP_009140427.1">
    <property type="nucleotide sequence ID" value="NC_027120.1"/>
</dbReference>